<reference evidence="1" key="1">
    <citation type="journal article" date="2019" name="Sci. Rep.">
        <title>Draft genome of Tanacetum cinerariifolium, the natural source of mosquito coil.</title>
        <authorList>
            <person name="Yamashiro T."/>
            <person name="Shiraishi A."/>
            <person name="Satake H."/>
            <person name="Nakayama K."/>
        </authorList>
    </citation>
    <scope>NUCLEOTIDE SEQUENCE</scope>
</reference>
<name>A0A699U8R7_TANCI</name>
<evidence type="ECO:0000313" key="1">
    <source>
        <dbReference type="EMBL" id="GFD16154.1"/>
    </source>
</evidence>
<organism evidence="1">
    <name type="scientific">Tanacetum cinerariifolium</name>
    <name type="common">Dalmatian daisy</name>
    <name type="synonym">Chrysanthemum cinerariifolium</name>
    <dbReference type="NCBI Taxonomy" id="118510"/>
    <lineage>
        <taxon>Eukaryota</taxon>
        <taxon>Viridiplantae</taxon>
        <taxon>Streptophyta</taxon>
        <taxon>Embryophyta</taxon>
        <taxon>Tracheophyta</taxon>
        <taxon>Spermatophyta</taxon>
        <taxon>Magnoliopsida</taxon>
        <taxon>eudicotyledons</taxon>
        <taxon>Gunneridae</taxon>
        <taxon>Pentapetalae</taxon>
        <taxon>asterids</taxon>
        <taxon>campanulids</taxon>
        <taxon>Asterales</taxon>
        <taxon>Asteraceae</taxon>
        <taxon>Asteroideae</taxon>
        <taxon>Anthemideae</taxon>
        <taxon>Anthemidinae</taxon>
        <taxon>Tanacetum</taxon>
    </lineage>
</organism>
<sequence>MTYVHTTQEYGDTHVTLTPVNSDGQQQSSSVDVQASTTVAPLTLTAPTLTPLTIPTISQVPQAPTPPTTALSTFLQDLLNFGSLFGFDHRLKTLEANFSEFVQTNQFAGAVSSIPGIVERYMDQWMNKAVKVVVKIQSNRLRDEAQAENEEFLKNLDENIQKILKKQVKEQVKVKV</sequence>
<dbReference type="EMBL" id="BKCJ011291384">
    <property type="protein sequence ID" value="GFD16154.1"/>
    <property type="molecule type" value="Genomic_DNA"/>
</dbReference>
<proteinExistence type="predicted"/>
<accession>A0A699U8R7</accession>
<protein>
    <submittedName>
        <fullName evidence="1">Uncharacterized protein</fullName>
    </submittedName>
</protein>
<feature type="non-terminal residue" evidence="1">
    <location>
        <position position="176"/>
    </location>
</feature>
<comment type="caution">
    <text evidence="1">The sequence shown here is derived from an EMBL/GenBank/DDBJ whole genome shotgun (WGS) entry which is preliminary data.</text>
</comment>
<dbReference type="AlphaFoldDB" id="A0A699U8R7"/>
<gene>
    <name evidence="1" type="ORF">Tci_888123</name>
</gene>